<keyword evidence="1" id="KW-1133">Transmembrane helix</keyword>
<feature type="transmembrane region" description="Helical" evidence="1">
    <location>
        <begin position="6"/>
        <end position="28"/>
    </location>
</feature>
<keyword evidence="1" id="KW-0812">Transmembrane</keyword>
<sequence length="188" mass="21767">MKNRKLAFTLVEVLISITLLSLVLMALYKSADILRNSNLHLFNYLEKSTNTLKGSKTLYMDLMQSDHNITIKTENKFHRLIINHTTNSIHGLAQAKVVWLVYKENNTLLRIEGGVFHLPLKSEERVEIDVIAKNLELFKIYKSKKKDKILAMIKIKGQEPQLFMIQNIPLKPIKQKENNNTNQPKSKI</sequence>
<evidence type="ECO:0000313" key="2">
    <source>
        <dbReference type="EMBL" id="SFV68693.1"/>
    </source>
</evidence>
<organism evidence="2">
    <name type="scientific">hydrothermal vent metagenome</name>
    <dbReference type="NCBI Taxonomy" id="652676"/>
    <lineage>
        <taxon>unclassified sequences</taxon>
        <taxon>metagenomes</taxon>
        <taxon>ecological metagenomes</taxon>
    </lineage>
</organism>
<name>A0A1W1CSJ0_9ZZZZ</name>
<proteinExistence type="predicted"/>
<reference evidence="2" key="1">
    <citation type="submission" date="2016-10" db="EMBL/GenBank/DDBJ databases">
        <authorList>
            <person name="de Groot N.N."/>
        </authorList>
    </citation>
    <scope>NUCLEOTIDE SEQUENCE</scope>
</reference>
<dbReference type="Pfam" id="PF07963">
    <property type="entry name" value="N_methyl"/>
    <property type="match status" value="1"/>
</dbReference>
<accession>A0A1W1CSJ0</accession>
<gene>
    <name evidence="2" type="ORF">MNB_SV-14-1877</name>
</gene>
<evidence type="ECO:0008006" key="3">
    <source>
        <dbReference type="Google" id="ProtNLM"/>
    </source>
</evidence>
<dbReference type="AlphaFoldDB" id="A0A1W1CSJ0"/>
<evidence type="ECO:0000256" key="1">
    <source>
        <dbReference type="SAM" id="Phobius"/>
    </source>
</evidence>
<dbReference type="NCBIfam" id="TIGR02532">
    <property type="entry name" value="IV_pilin_GFxxxE"/>
    <property type="match status" value="1"/>
</dbReference>
<protein>
    <recommendedName>
        <fullName evidence="3">Prepilin-type N-terminal cleavage/methylation domain-containing protein</fullName>
    </recommendedName>
</protein>
<dbReference type="EMBL" id="FPHN01000255">
    <property type="protein sequence ID" value="SFV68693.1"/>
    <property type="molecule type" value="Genomic_DNA"/>
</dbReference>
<keyword evidence="1" id="KW-0472">Membrane</keyword>
<dbReference type="InterPro" id="IPR012902">
    <property type="entry name" value="N_methyl_site"/>
</dbReference>